<dbReference type="EMBL" id="JAAEDM010000056">
    <property type="protein sequence ID" value="MBR0673004.1"/>
    <property type="molecule type" value="Genomic_DNA"/>
</dbReference>
<dbReference type="AlphaFoldDB" id="A0A9X9X0S5"/>
<dbReference type="Proteomes" id="UP001138751">
    <property type="component" value="Unassembled WGS sequence"/>
</dbReference>
<keyword evidence="3" id="KW-1185">Reference proteome</keyword>
<protein>
    <recommendedName>
        <fullName evidence="4">Flp family type IVb pilin</fullName>
    </recommendedName>
</protein>
<sequence length="74" mass="7394">MTQETGFRQLAARIAGVLRDRGGVTAAEYAILAVGIVIVVGAAVMVIGDPLSGALGLAGQALLDGQSSLNQSGR</sequence>
<proteinExistence type="predicted"/>
<comment type="caution">
    <text evidence="2">The sequence shown here is derived from an EMBL/GenBank/DDBJ whole genome shotgun (WGS) entry which is preliminary data.</text>
</comment>
<organism evidence="2 3">
    <name type="scientific">Neoroseomonas soli</name>
    <dbReference type="NCBI Taxonomy" id="1081025"/>
    <lineage>
        <taxon>Bacteria</taxon>
        <taxon>Pseudomonadati</taxon>
        <taxon>Pseudomonadota</taxon>
        <taxon>Alphaproteobacteria</taxon>
        <taxon>Acetobacterales</taxon>
        <taxon>Acetobacteraceae</taxon>
        <taxon>Neoroseomonas</taxon>
    </lineage>
</organism>
<feature type="transmembrane region" description="Helical" evidence="1">
    <location>
        <begin position="29"/>
        <end position="48"/>
    </location>
</feature>
<dbReference type="RefSeq" id="WP_211863419.1">
    <property type="nucleotide sequence ID" value="NZ_JAAEDM010000056.1"/>
</dbReference>
<keyword evidence="1" id="KW-0812">Transmembrane</keyword>
<evidence type="ECO:0000256" key="1">
    <source>
        <dbReference type="SAM" id="Phobius"/>
    </source>
</evidence>
<name>A0A9X9X0S5_9PROT</name>
<keyword evidence="1" id="KW-0472">Membrane</keyword>
<gene>
    <name evidence="2" type="ORF">GXW76_17635</name>
</gene>
<reference evidence="2" key="1">
    <citation type="submission" date="2020-01" db="EMBL/GenBank/DDBJ databases">
        <authorList>
            <person name="Rat A."/>
        </authorList>
    </citation>
    <scope>NUCLEOTIDE SEQUENCE</scope>
    <source>
        <strain evidence="2">LMG 31231</strain>
    </source>
</reference>
<evidence type="ECO:0008006" key="4">
    <source>
        <dbReference type="Google" id="ProtNLM"/>
    </source>
</evidence>
<evidence type="ECO:0000313" key="2">
    <source>
        <dbReference type="EMBL" id="MBR0673004.1"/>
    </source>
</evidence>
<evidence type="ECO:0000313" key="3">
    <source>
        <dbReference type="Proteomes" id="UP001138751"/>
    </source>
</evidence>
<keyword evidence="1" id="KW-1133">Transmembrane helix</keyword>
<reference evidence="2" key="2">
    <citation type="journal article" date="2021" name="Syst. Appl. Microbiol.">
        <title>Roseomonas hellenica sp. nov., isolated from roots of wild-growing Alkanna tinctoria.</title>
        <authorList>
            <person name="Rat A."/>
            <person name="Naranjo H.D."/>
            <person name="Lebbe L."/>
            <person name="Cnockaert M."/>
            <person name="Krigas N."/>
            <person name="Grigoriadou K."/>
            <person name="Maloupa E."/>
            <person name="Willems A."/>
        </authorList>
    </citation>
    <scope>NUCLEOTIDE SEQUENCE</scope>
    <source>
        <strain evidence="2">LMG 31231</strain>
    </source>
</reference>
<accession>A0A9X9X0S5</accession>